<proteinExistence type="predicted"/>
<accession>A0ABN2JV40</accession>
<comment type="caution">
    <text evidence="2">The sequence shown here is derived from an EMBL/GenBank/DDBJ whole genome shotgun (WGS) entry which is preliminary data.</text>
</comment>
<evidence type="ECO:0000313" key="2">
    <source>
        <dbReference type="EMBL" id="GAA1739726.1"/>
    </source>
</evidence>
<name>A0ABN2JV40_9ACTN</name>
<keyword evidence="3" id="KW-1185">Reference proteome</keyword>
<dbReference type="Proteomes" id="UP001500655">
    <property type="component" value="Unassembled WGS sequence"/>
</dbReference>
<reference evidence="2 3" key="1">
    <citation type="journal article" date="2019" name="Int. J. Syst. Evol. Microbiol.">
        <title>The Global Catalogue of Microorganisms (GCM) 10K type strain sequencing project: providing services to taxonomists for standard genome sequencing and annotation.</title>
        <authorList>
            <consortium name="The Broad Institute Genomics Platform"/>
            <consortium name="The Broad Institute Genome Sequencing Center for Infectious Disease"/>
            <person name="Wu L."/>
            <person name="Ma J."/>
        </authorList>
    </citation>
    <scope>NUCLEOTIDE SEQUENCE [LARGE SCALE GENOMIC DNA]</scope>
    <source>
        <strain evidence="2 3">JCM 13249</strain>
    </source>
</reference>
<dbReference type="Pfam" id="PF11706">
    <property type="entry name" value="zf-CGNR"/>
    <property type="match status" value="1"/>
</dbReference>
<evidence type="ECO:0000313" key="3">
    <source>
        <dbReference type="Proteomes" id="UP001500655"/>
    </source>
</evidence>
<dbReference type="InterPro" id="IPR021005">
    <property type="entry name" value="Znf_CGNR"/>
</dbReference>
<dbReference type="Gene3D" id="1.10.3300.10">
    <property type="entry name" value="Jann2411-like domain"/>
    <property type="match status" value="1"/>
</dbReference>
<dbReference type="InterPro" id="IPR023286">
    <property type="entry name" value="ABATE_dom_sf"/>
</dbReference>
<dbReference type="EMBL" id="BAAALS010000003">
    <property type="protein sequence ID" value="GAA1739726.1"/>
    <property type="molecule type" value="Genomic_DNA"/>
</dbReference>
<protein>
    <submittedName>
        <fullName evidence="2">CGNR zinc finger domain-containing protein</fullName>
    </submittedName>
</protein>
<sequence length="195" mass="21476">MPGMRGQPGGRTAAPDRLALVQAFLNSVNVEFGPDEFADLDGFARWLERNDWPGLRPDEPGRRDAIALREALRALAREHNGGPPDPAARRTVEHISAGCPLVVGFDAGEGDPSLRAAQDGVRGVLATVLAAVTRSVIDGSWPRLKACHEHRCEWVYYDRSRNRSSRWCSMDVCGVRAKMRVYREGRKADTRIGSA</sequence>
<feature type="domain" description="Zinc finger CGNR" evidence="1">
    <location>
        <begin position="143"/>
        <end position="184"/>
    </location>
</feature>
<dbReference type="Pfam" id="PF07336">
    <property type="entry name" value="ABATE"/>
    <property type="match status" value="1"/>
</dbReference>
<dbReference type="SUPFAM" id="SSF160904">
    <property type="entry name" value="Jann2411-like"/>
    <property type="match status" value="1"/>
</dbReference>
<dbReference type="InterPro" id="IPR010852">
    <property type="entry name" value="ABATE"/>
</dbReference>
<evidence type="ECO:0000259" key="1">
    <source>
        <dbReference type="Pfam" id="PF11706"/>
    </source>
</evidence>
<dbReference type="PANTHER" id="PTHR35525">
    <property type="entry name" value="BLL6575 PROTEIN"/>
    <property type="match status" value="1"/>
</dbReference>
<gene>
    <name evidence="2" type="ORF">GCM10009681_08230</name>
</gene>
<dbReference type="PANTHER" id="PTHR35525:SF3">
    <property type="entry name" value="BLL6575 PROTEIN"/>
    <property type="match status" value="1"/>
</dbReference>
<organism evidence="2 3">
    <name type="scientific">Luedemannella helvata</name>
    <dbReference type="NCBI Taxonomy" id="349315"/>
    <lineage>
        <taxon>Bacteria</taxon>
        <taxon>Bacillati</taxon>
        <taxon>Actinomycetota</taxon>
        <taxon>Actinomycetes</taxon>
        <taxon>Micromonosporales</taxon>
        <taxon>Micromonosporaceae</taxon>
        <taxon>Luedemannella</taxon>
    </lineage>
</organism>